<gene>
    <name evidence="1" type="ORF">RclHR1_40190001</name>
</gene>
<protein>
    <submittedName>
        <fullName evidence="1">Uncharacterized protein</fullName>
    </submittedName>
</protein>
<reference evidence="1 2" key="1">
    <citation type="submission" date="2017-11" db="EMBL/GenBank/DDBJ databases">
        <title>The genome of Rhizophagus clarus HR1 reveals common genetic basis of auxotrophy among arbuscular mycorrhizal fungi.</title>
        <authorList>
            <person name="Kobayashi Y."/>
        </authorList>
    </citation>
    <scope>NUCLEOTIDE SEQUENCE [LARGE SCALE GENOMIC DNA]</scope>
    <source>
        <strain evidence="1 2">HR1</strain>
    </source>
</reference>
<name>A0A2Z6RFX2_9GLOM</name>
<dbReference type="Proteomes" id="UP000247702">
    <property type="component" value="Unassembled WGS sequence"/>
</dbReference>
<accession>A0A2Z6RFX2</accession>
<evidence type="ECO:0000313" key="2">
    <source>
        <dbReference type="Proteomes" id="UP000247702"/>
    </source>
</evidence>
<keyword evidence="2" id="KW-1185">Reference proteome</keyword>
<sequence length="190" mass="20933">ACAVTSQDAAKAYYEMGIPPESKKGKEAIIDAPIKNSDDNASMDIEISQPEVNQSTSNTTLITNESENDTSFQPVLSKLQKKKQHKKAKVEQVAVEANKSSASSLDPLAKQFIPLKRDQTTGKETLAPPLEKNVRFHNVLNTRKMIKNEASTIITGYLPNPNSQVFVHDIIVYDIPAKWDNIIIINALSA</sequence>
<evidence type="ECO:0000313" key="1">
    <source>
        <dbReference type="EMBL" id="GBC00974.1"/>
    </source>
</evidence>
<organism evidence="1 2">
    <name type="scientific">Rhizophagus clarus</name>
    <dbReference type="NCBI Taxonomy" id="94130"/>
    <lineage>
        <taxon>Eukaryota</taxon>
        <taxon>Fungi</taxon>
        <taxon>Fungi incertae sedis</taxon>
        <taxon>Mucoromycota</taxon>
        <taxon>Glomeromycotina</taxon>
        <taxon>Glomeromycetes</taxon>
        <taxon>Glomerales</taxon>
        <taxon>Glomeraceae</taxon>
        <taxon>Rhizophagus</taxon>
    </lineage>
</organism>
<dbReference type="AlphaFoldDB" id="A0A2Z6RFX2"/>
<dbReference type="EMBL" id="BEXD01003357">
    <property type="protein sequence ID" value="GBC00974.1"/>
    <property type="molecule type" value="Genomic_DNA"/>
</dbReference>
<comment type="caution">
    <text evidence="1">The sequence shown here is derived from an EMBL/GenBank/DDBJ whole genome shotgun (WGS) entry which is preliminary data.</text>
</comment>
<feature type="non-terminal residue" evidence="1">
    <location>
        <position position="1"/>
    </location>
</feature>
<proteinExistence type="predicted"/>